<accession>A0ABT2HA38</accession>
<comment type="caution">
    <text evidence="1">The sequence shown here is derived from an EMBL/GenBank/DDBJ whole genome shotgun (WGS) entry which is preliminary data.</text>
</comment>
<evidence type="ECO:0000313" key="1">
    <source>
        <dbReference type="EMBL" id="MCS5736749.1"/>
    </source>
</evidence>
<keyword evidence="2" id="KW-1185">Reference proteome</keyword>
<gene>
    <name evidence="1" type="ORF">N1032_23745</name>
</gene>
<name>A0ABT2HA38_9MICO</name>
<reference evidence="1" key="1">
    <citation type="submission" date="2022-08" db="EMBL/GenBank/DDBJ databases">
        <authorList>
            <person name="Deng Y."/>
            <person name="Han X.-F."/>
            <person name="Zhang Y.-Q."/>
        </authorList>
    </citation>
    <scope>NUCLEOTIDE SEQUENCE</scope>
    <source>
        <strain evidence="1">CPCC 203386</strain>
    </source>
</reference>
<dbReference type="Gene3D" id="3.30.70.370">
    <property type="match status" value="1"/>
</dbReference>
<dbReference type="Proteomes" id="UP001165586">
    <property type="component" value="Unassembled WGS sequence"/>
</dbReference>
<protein>
    <submittedName>
        <fullName evidence="1">Uncharacterized protein</fullName>
    </submittedName>
</protein>
<evidence type="ECO:0000313" key="2">
    <source>
        <dbReference type="Proteomes" id="UP001165586"/>
    </source>
</evidence>
<dbReference type="RefSeq" id="WP_259542842.1">
    <property type="nucleotide sequence ID" value="NZ_JANLCJ010000155.1"/>
</dbReference>
<organism evidence="1 2">
    <name type="scientific">Herbiconiux daphne</name>
    <dbReference type="NCBI Taxonomy" id="2970914"/>
    <lineage>
        <taxon>Bacteria</taxon>
        <taxon>Bacillati</taxon>
        <taxon>Actinomycetota</taxon>
        <taxon>Actinomycetes</taxon>
        <taxon>Micrococcales</taxon>
        <taxon>Microbacteriaceae</taxon>
        <taxon>Herbiconiux</taxon>
    </lineage>
</organism>
<dbReference type="InterPro" id="IPR043502">
    <property type="entry name" value="DNA/RNA_pol_sf"/>
</dbReference>
<sequence length="70" mass="7942">TIPADAQTMYETVRETMVELYSNPEWDMLDKIEQFAKENLSAADFDKLPPKPTKGNLDLNGILTSTYAFL</sequence>
<dbReference type="EMBL" id="JANLCJ010000155">
    <property type="protein sequence ID" value="MCS5736749.1"/>
    <property type="molecule type" value="Genomic_DNA"/>
</dbReference>
<proteinExistence type="predicted"/>
<dbReference type="SUPFAM" id="SSF56672">
    <property type="entry name" value="DNA/RNA polymerases"/>
    <property type="match status" value="1"/>
</dbReference>
<feature type="non-terminal residue" evidence="1">
    <location>
        <position position="1"/>
    </location>
</feature>